<proteinExistence type="predicted"/>
<dbReference type="EMBL" id="JACGWN010000002">
    <property type="protein sequence ID" value="KAL0460960.1"/>
    <property type="molecule type" value="Genomic_DNA"/>
</dbReference>
<reference evidence="2" key="2">
    <citation type="journal article" date="2024" name="Plant">
        <title>Genomic evolution and insights into agronomic trait innovations of Sesamum species.</title>
        <authorList>
            <person name="Miao H."/>
            <person name="Wang L."/>
            <person name="Qu L."/>
            <person name="Liu H."/>
            <person name="Sun Y."/>
            <person name="Le M."/>
            <person name="Wang Q."/>
            <person name="Wei S."/>
            <person name="Zheng Y."/>
            <person name="Lin W."/>
            <person name="Duan Y."/>
            <person name="Cao H."/>
            <person name="Xiong S."/>
            <person name="Wang X."/>
            <person name="Wei L."/>
            <person name="Li C."/>
            <person name="Ma Q."/>
            <person name="Ju M."/>
            <person name="Zhao R."/>
            <person name="Li G."/>
            <person name="Mu C."/>
            <person name="Tian Q."/>
            <person name="Mei H."/>
            <person name="Zhang T."/>
            <person name="Gao T."/>
            <person name="Zhang H."/>
        </authorList>
    </citation>
    <scope>NUCLEOTIDE SEQUENCE</scope>
    <source>
        <strain evidence="2">KEN1</strain>
    </source>
</reference>
<reference evidence="2" key="1">
    <citation type="submission" date="2020-06" db="EMBL/GenBank/DDBJ databases">
        <authorList>
            <person name="Li T."/>
            <person name="Hu X."/>
            <person name="Zhang T."/>
            <person name="Song X."/>
            <person name="Zhang H."/>
            <person name="Dai N."/>
            <person name="Sheng W."/>
            <person name="Hou X."/>
            <person name="Wei L."/>
        </authorList>
    </citation>
    <scope>NUCLEOTIDE SEQUENCE</scope>
    <source>
        <strain evidence="2">KEN1</strain>
        <tissue evidence="2">Leaf</tissue>
    </source>
</reference>
<dbReference type="AlphaFoldDB" id="A0AAW2Y5E8"/>
<evidence type="ECO:0008006" key="3">
    <source>
        <dbReference type="Google" id="ProtNLM"/>
    </source>
</evidence>
<organism evidence="2">
    <name type="scientific">Sesamum latifolium</name>
    <dbReference type="NCBI Taxonomy" id="2727402"/>
    <lineage>
        <taxon>Eukaryota</taxon>
        <taxon>Viridiplantae</taxon>
        <taxon>Streptophyta</taxon>
        <taxon>Embryophyta</taxon>
        <taxon>Tracheophyta</taxon>
        <taxon>Spermatophyta</taxon>
        <taxon>Magnoliopsida</taxon>
        <taxon>eudicotyledons</taxon>
        <taxon>Gunneridae</taxon>
        <taxon>Pentapetalae</taxon>
        <taxon>asterids</taxon>
        <taxon>lamiids</taxon>
        <taxon>Lamiales</taxon>
        <taxon>Pedaliaceae</taxon>
        <taxon>Sesamum</taxon>
    </lineage>
</organism>
<gene>
    <name evidence="2" type="ORF">Slati_0723200</name>
</gene>
<evidence type="ECO:0000256" key="1">
    <source>
        <dbReference type="SAM" id="MobiDB-lite"/>
    </source>
</evidence>
<name>A0AAW2Y5E8_9LAMI</name>
<comment type="caution">
    <text evidence="2">The sequence shown here is derived from an EMBL/GenBank/DDBJ whole genome shotgun (WGS) entry which is preliminary data.</text>
</comment>
<protein>
    <recommendedName>
        <fullName evidence="3">Reverse transcriptase domain-containing protein</fullName>
    </recommendedName>
</protein>
<evidence type="ECO:0000313" key="2">
    <source>
        <dbReference type="EMBL" id="KAL0460960.1"/>
    </source>
</evidence>
<feature type="region of interest" description="Disordered" evidence="1">
    <location>
        <begin position="48"/>
        <end position="93"/>
    </location>
</feature>
<sequence>MKEDEYQQRSSKYCNFHQDRGHTTEECIHLKEELDMLVQMGHFGEIARSTKQDTSSYKRRREARSDEYLETLEDLPTPRVGSSTSSKEGIMEGRLSPPVRDIYEKLPITYLLTSQKTTWEKGKLALLRSPLKTKKGSRFHTKTPWLSPLSFPIWR</sequence>
<accession>A0AAW2Y5E8</accession>